<dbReference type="RefSeq" id="WP_123869462.1">
    <property type="nucleotide sequence ID" value="NZ_JACHLD010000006.1"/>
</dbReference>
<accession>A0A7W7IZL1</accession>
<organism evidence="2 3">
    <name type="scientific">Flavobacterium nitrogenifigens</name>
    <dbReference type="NCBI Taxonomy" id="1617283"/>
    <lineage>
        <taxon>Bacteria</taxon>
        <taxon>Pseudomonadati</taxon>
        <taxon>Bacteroidota</taxon>
        <taxon>Flavobacteriia</taxon>
        <taxon>Flavobacteriales</taxon>
        <taxon>Flavobacteriaceae</taxon>
        <taxon>Flavobacterium</taxon>
    </lineage>
</organism>
<proteinExistence type="predicted"/>
<feature type="signal peptide" evidence="1">
    <location>
        <begin position="1"/>
        <end position="24"/>
    </location>
</feature>
<comment type="caution">
    <text evidence="2">The sequence shown here is derived from an EMBL/GenBank/DDBJ whole genome shotgun (WGS) entry which is preliminary data.</text>
</comment>
<evidence type="ECO:0000256" key="1">
    <source>
        <dbReference type="SAM" id="SignalP"/>
    </source>
</evidence>
<feature type="chain" id="PRO_5031066673" evidence="1">
    <location>
        <begin position="25"/>
        <end position="93"/>
    </location>
</feature>
<protein>
    <submittedName>
        <fullName evidence="2">Uncharacterized protein</fullName>
    </submittedName>
</protein>
<dbReference type="EMBL" id="JACHLD010000006">
    <property type="protein sequence ID" value="MBB4803496.1"/>
    <property type="molecule type" value="Genomic_DNA"/>
</dbReference>
<reference evidence="2 3" key="1">
    <citation type="submission" date="2020-08" db="EMBL/GenBank/DDBJ databases">
        <title>Functional genomics of gut bacteria from endangered species of beetles.</title>
        <authorList>
            <person name="Carlos-Shanley C."/>
        </authorList>
    </citation>
    <scope>NUCLEOTIDE SEQUENCE [LARGE SCALE GENOMIC DNA]</scope>
    <source>
        <strain evidence="2 3">S00142</strain>
    </source>
</reference>
<gene>
    <name evidence="2" type="ORF">HNP37_003571</name>
</gene>
<dbReference type="InterPro" id="IPR045391">
    <property type="entry name" value="DUF6520"/>
</dbReference>
<keyword evidence="3" id="KW-1185">Reference proteome</keyword>
<dbReference type="AlphaFoldDB" id="A0A7W7IZL1"/>
<evidence type="ECO:0000313" key="3">
    <source>
        <dbReference type="Proteomes" id="UP000561681"/>
    </source>
</evidence>
<sequence length="93" mass="9912">MRTQFFKMVLPAFVLLLAVFGAFAFKGADSKAVLAPESGWINLPGQPCAVQVQCNNDPGPVCTAIYQGTSHQAFGKLNPQAMACNKVLSRPAN</sequence>
<dbReference type="Pfam" id="PF20130">
    <property type="entry name" value="DUF6520"/>
    <property type="match status" value="1"/>
</dbReference>
<dbReference type="Proteomes" id="UP000561681">
    <property type="component" value="Unassembled WGS sequence"/>
</dbReference>
<evidence type="ECO:0000313" key="2">
    <source>
        <dbReference type="EMBL" id="MBB4803496.1"/>
    </source>
</evidence>
<name>A0A7W7IZL1_9FLAO</name>
<keyword evidence="1" id="KW-0732">Signal</keyword>